<dbReference type="EMBL" id="FJ599927">
    <property type="protein sequence ID" value="ACU44980.1"/>
    <property type="molecule type" value="mRNA"/>
</dbReference>
<reference evidence="2" key="2">
    <citation type="book" date="2010" name="PROCEEDINGS OF 13TH INTERNATIONAL CONFERENCE ON HARMFUL ALGAE" publisher="International Society For The Study of Harmful Algae" city="Hong Kong, China">
        <title>Dinoflagellate meta-transcriptomics enabled by spliced leader.</title>
        <editorList>
            <person name="Unknown A."/>
        </editorList>
        <authorList>
            <person name="Lin S."/>
            <person name="Zhang H."/>
        </authorList>
    </citation>
    <scope>NUCLEOTIDE SEQUENCE</scope>
    <source>
        <strain evidence="2">CCMP1831</strain>
    </source>
</reference>
<accession>E8Z6A0</accession>
<feature type="non-terminal residue" evidence="2">
    <location>
        <position position="1"/>
    </location>
</feature>
<sequence length="76" mass="8436">QLNITKPELPTTKTLSSPSSLTIAKSSPPRPLSKERKRSPSTSPTNLLLRETHPNSPPPGKKLRPDTSKEREPSRR</sequence>
<name>E8Z6A0_PFIPI</name>
<organism evidence="2">
    <name type="scientific">Pfiesteria piscicida</name>
    <name type="common">Phantom dinoflagellate</name>
    <dbReference type="NCBI Taxonomy" id="71001"/>
    <lineage>
        <taxon>Eukaryota</taxon>
        <taxon>Sar</taxon>
        <taxon>Alveolata</taxon>
        <taxon>Dinophyceae</taxon>
        <taxon>Peridiniales</taxon>
        <taxon>Pfiesteriaceae</taxon>
        <taxon>Pfiesteria</taxon>
    </lineage>
</organism>
<proteinExistence type="evidence at transcript level"/>
<feature type="region of interest" description="Disordered" evidence="1">
    <location>
        <begin position="1"/>
        <end position="76"/>
    </location>
</feature>
<feature type="compositionally biased region" description="Basic and acidic residues" evidence="1">
    <location>
        <begin position="63"/>
        <end position="76"/>
    </location>
</feature>
<dbReference type="AlphaFoldDB" id="E8Z6A0"/>
<feature type="compositionally biased region" description="Low complexity" evidence="1">
    <location>
        <begin position="7"/>
        <end position="22"/>
    </location>
</feature>
<protein>
    <submittedName>
        <fullName evidence="2">Uncharacterized protein</fullName>
    </submittedName>
</protein>
<evidence type="ECO:0000313" key="2">
    <source>
        <dbReference type="EMBL" id="ACU44980.1"/>
    </source>
</evidence>
<reference evidence="2" key="1">
    <citation type="submission" date="2008-12" db="EMBL/GenBank/DDBJ databases">
        <authorList>
            <person name="Zhang H."/>
            <person name="Lin S."/>
        </authorList>
    </citation>
    <scope>NUCLEOTIDE SEQUENCE</scope>
    <source>
        <strain evidence="2">CCMP1831</strain>
    </source>
</reference>
<evidence type="ECO:0000256" key="1">
    <source>
        <dbReference type="SAM" id="MobiDB-lite"/>
    </source>
</evidence>